<accession>A0A1J5Q0C7</accession>
<dbReference type="PANTHER" id="PTHR39173">
    <property type="entry name" value="ACETYLTRANSFERASE"/>
    <property type="match status" value="1"/>
</dbReference>
<dbReference type="InterPro" id="IPR016181">
    <property type="entry name" value="Acyl_CoA_acyltransferase"/>
</dbReference>
<feature type="domain" description="N-acetyltransferase" evidence="1">
    <location>
        <begin position="34"/>
        <end position="187"/>
    </location>
</feature>
<comment type="caution">
    <text evidence="2">The sequence shown here is derived from an EMBL/GenBank/DDBJ whole genome shotgun (WGS) entry which is preliminary data.</text>
</comment>
<dbReference type="InterPro" id="IPR000182">
    <property type="entry name" value="GNAT_dom"/>
</dbReference>
<gene>
    <name evidence="2" type="ORF">GALL_411820</name>
</gene>
<dbReference type="Pfam" id="PF13302">
    <property type="entry name" value="Acetyltransf_3"/>
    <property type="match status" value="1"/>
</dbReference>
<dbReference type="Gene3D" id="3.40.630.30">
    <property type="match status" value="1"/>
</dbReference>
<organism evidence="2">
    <name type="scientific">mine drainage metagenome</name>
    <dbReference type="NCBI Taxonomy" id="410659"/>
    <lineage>
        <taxon>unclassified sequences</taxon>
        <taxon>metagenomes</taxon>
        <taxon>ecological metagenomes</taxon>
    </lineage>
</organism>
<evidence type="ECO:0000313" key="2">
    <source>
        <dbReference type="EMBL" id="OIQ77126.1"/>
    </source>
</evidence>
<dbReference type="EMBL" id="MLJW01001689">
    <property type="protein sequence ID" value="OIQ77126.1"/>
    <property type="molecule type" value="Genomic_DNA"/>
</dbReference>
<sequence length="187" mass="20865">MQIVRPEAIHLDSYLKALKREVILAEYDGVELPINVAQIAEIETNPEAFLAQQDDPEALGGDVVLPDGSHVPRIPGITRWMWDGEACGSINFRWQPGTTELPPTCLGHIGYKVFPWKRGLGYASEALKQILPEAKKLNLPFVELVADTDNLISQKVIVTNGGVLHEKFMKPKSYDGSPDALRYRIYL</sequence>
<name>A0A1J5Q0C7_9ZZZZ</name>
<dbReference type="SUPFAM" id="SSF55729">
    <property type="entry name" value="Acyl-CoA N-acyltransferases (Nat)"/>
    <property type="match status" value="1"/>
</dbReference>
<dbReference type="PANTHER" id="PTHR39173:SF1">
    <property type="entry name" value="ACETYLTRANSFERASE"/>
    <property type="match status" value="1"/>
</dbReference>
<proteinExistence type="predicted"/>
<dbReference type="PROSITE" id="PS51186">
    <property type="entry name" value="GNAT"/>
    <property type="match status" value="1"/>
</dbReference>
<reference evidence="2" key="1">
    <citation type="submission" date="2016-10" db="EMBL/GenBank/DDBJ databases">
        <title>Sequence of Gallionella enrichment culture.</title>
        <authorList>
            <person name="Poehlein A."/>
            <person name="Muehling M."/>
            <person name="Daniel R."/>
        </authorList>
    </citation>
    <scope>NUCLEOTIDE SEQUENCE</scope>
</reference>
<dbReference type="AlphaFoldDB" id="A0A1J5Q0C7"/>
<evidence type="ECO:0000259" key="1">
    <source>
        <dbReference type="PROSITE" id="PS51186"/>
    </source>
</evidence>
<dbReference type="GO" id="GO:0016747">
    <property type="term" value="F:acyltransferase activity, transferring groups other than amino-acyl groups"/>
    <property type="evidence" value="ECO:0007669"/>
    <property type="project" value="InterPro"/>
</dbReference>
<protein>
    <recommendedName>
        <fullName evidence="1">N-acetyltransferase domain-containing protein</fullName>
    </recommendedName>
</protein>